<feature type="short sequence motif" description="GXGXXG" evidence="2">
    <location>
        <begin position="14"/>
        <end position="19"/>
    </location>
</feature>
<dbReference type="PROSITE" id="PS51635">
    <property type="entry name" value="PNPLA"/>
    <property type="match status" value="1"/>
</dbReference>
<dbReference type="SUPFAM" id="SSF52151">
    <property type="entry name" value="FabD/lysophospholipase-like"/>
    <property type="match status" value="1"/>
</dbReference>
<feature type="compositionally biased region" description="Low complexity" evidence="3">
    <location>
        <begin position="352"/>
        <end position="365"/>
    </location>
</feature>
<dbReference type="Pfam" id="PF01734">
    <property type="entry name" value="Patatin"/>
    <property type="match status" value="1"/>
</dbReference>
<dbReference type="EMBL" id="HM639990">
    <property type="protein sequence ID" value="ADZ25000.1"/>
    <property type="molecule type" value="Genomic_DNA"/>
</dbReference>
<organism evidence="5">
    <name type="scientific">Sorangium cellulosum</name>
    <name type="common">Polyangium cellulosum</name>
    <dbReference type="NCBI Taxonomy" id="56"/>
    <lineage>
        <taxon>Bacteria</taxon>
        <taxon>Pseudomonadati</taxon>
        <taxon>Myxococcota</taxon>
        <taxon>Polyangia</taxon>
        <taxon>Polyangiales</taxon>
        <taxon>Polyangiaceae</taxon>
        <taxon>Sorangium</taxon>
    </lineage>
</organism>
<reference evidence="5" key="1">
    <citation type="journal article" date="2011" name="Mol. Biosyst.">
        <title>Insights into the complex biosynthesis of the leupyrrins in Sorangium cellulosum So ce690.</title>
        <authorList>
            <person name="Kopp M."/>
            <person name="Irschik H."/>
            <person name="Gemperlein K."/>
            <person name="Buntin K."/>
            <person name="Meiser P."/>
            <person name="Weissman K.J."/>
            <person name="Bode H.B."/>
            <person name="Muller R."/>
        </authorList>
    </citation>
    <scope>NUCLEOTIDE SEQUENCE</scope>
    <source>
        <strain evidence="5">So ce690</strain>
    </source>
</reference>
<sequence>MSKYRVLSFDGTSGSGRLGYIGAGLLKEMHALAQQQGASMMKNVDVFAGTSGGAWNALFFAMHDDPEAALTDVLDFWQNVVDCMPAVDKQTVSIMRELRALTGGAAVVNTRRVRDFFIDYFGRNTKLGDLKQKVVIPAFKLDNRKARRRHWKVKIFNTMSPNEPDLDELVVDVAMRTSASPVISPIFQSIFYRGPGYIDGGVFANDPSMVALAQVHSDAVLGSGSGKEILLLSVGNGRRLQYIEPKFENGMADWGYRPWLLNLFQPFALVDLVMEANMMTTTYQCKRLLRDRYFRIDPDVTQSDGLSTQDVYAAVETEVAQQNTQNTVTRAFAWLQASGWLMPLCDGRGEAAPGAGAEGPGAAAPNGHHELGQVIG</sequence>
<evidence type="ECO:0000256" key="2">
    <source>
        <dbReference type="PROSITE-ProRule" id="PRU01161"/>
    </source>
</evidence>
<evidence type="ECO:0000313" key="5">
    <source>
        <dbReference type="EMBL" id="ADZ25000.1"/>
    </source>
</evidence>
<accession>F1B9Q8</accession>
<feature type="active site" description="Proton acceptor" evidence="2">
    <location>
        <position position="199"/>
    </location>
</feature>
<dbReference type="Gene3D" id="3.40.1090.10">
    <property type="entry name" value="Cytosolic phospholipase A2 catalytic domain"/>
    <property type="match status" value="1"/>
</dbReference>
<dbReference type="InterPro" id="IPR047156">
    <property type="entry name" value="Teg/CotR/CapV-like"/>
</dbReference>
<feature type="short sequence motif" description="DGA/G" evidence="2">
    <location>
        <begin position="199"/>
        <end position="201"/>
    </location>
</feature>
<name>F1B9Q8_SORCE</name>
<keyword evidence="2" id="KW-0442">Lipid degradation</keyword>
<feature type="region of interest" description="Disordered" evidence="3">
    <location>
        <begin position="352"/>
        <end position="376"/>
    </location>
</feature>
<gene>
    <name evidence="5" type="primary">leu11</name>
</gene>
<evidence type="ECO:0000259" key="4">
    <source>
        <dbReference type="PROSITE" id="PS51635"/>
    </source>
</evidence>
<dbReference type="PANTHER" id="PTHR24138:SF10">
    <property type="entry name" value="PHOSPHOLIPASE A2"/>
    <property type="match status" value="1"/>
</dbReference>
<protein>
    <submittedName>
        <fullName evidence="5">Phospholipase</fullName>
    </submittedName>
</protein>
<dbReference type="GO" id="GO:0016042">
    <property type="term" value="P:lipid catabolic process"/>
    <property type="evidence" value="ECO:0007669"/>
    <property type="project" value="UniProtKB-UniRule"/>
</dbReference>
<keyword evidence="1 2" id="KW-0443">Lipid metabolism</keyword>
<proteinExistence type="predicted"/>
<evidence type="ECO:0000256" key="1">
    <source>
        <dbReference type="ARBA" id="ARBA00023098"/>
    </source>
</evidence>
<dbReference type="InterPro" id="IPR016035">
    <property type="entry name" value="Acyl_Trfase/lysoPLipase"/>
</dbReference>
<evidence type="ECO:0000256" key="3">
    <source>
        <dbReference type="SAM" id="MobiDB-lite"/>
    </source>
</evidence>
<feature type="active site" description="Nucleophile" evidence="2">
    <location>
        <position position="51"/>
    </location>
</feature>
<feature type="compositionally biased region" description="Basic and acidic residues" evidence="3">
    <location>
        <begin position="367"/>
        <end position="376"/>
    </location>
</feature>
<dbReference type="PANTHER" id="PTHR24138">
    <property type="entry name" value="INTRACELLLAR PHOSPHOLIPASE A FAMILY"/>
    <property type="match status" value="1"/>
</dbReference>
<dbReference type="AlphaFoldDB" id="F1B9Q8"/>
<feature type="short sequence motif" description="GXSXG" evidence="2">
    <location>
        <begin position="49"/>
        <end position="53"/>
    </location>
</feature>
<dbReference type="GO" id="GO:0016787">
    <property type="term" value="F:hydrolase activity"/>
    <property type="evidence" value="ECO:0007669"/>
    <property type="project" value="UniProtKB-UniRule"/>
</dbReference>
<keyword evidence="2" id="KW-0378">Hydrolase</keyword>
<dbReference type="InterPro" id="IPR002641">
    <property type="entry name" value="PNPLA_dom"/>
</dbReference>
<feature type="domain" description="PNPLA" evidence="4">
    <location>
        <begin position="10"/>
        <end position="212"/>
    </location>
</feature>